<accession>A0ABD1S1R5</accession>
<reference evidence="3" key="1">
    <citation type="submission" date="2024-07" db="EMBL/GenBank/DDBJ databases">
        <title>Two chromosome-level genome assemblies of Korean endemic species Abeliophyllum distichum and Forsythia ovata (Oleaceae).</title>
        <authorList>
            <person name="Jang H."/>
        </authorList>
    </citation>
    <scope>NUCLEOTIDE SEQUENCE [LARGE SCALE GENOMIC DNA]</scope>
</reference>
<keyword evidence="3" id="KW-1185">Reference proteome</keyword>
<proteinExistence type="predicted"/>
<gene>
    <name evidence="2" type="ORF">Fot_37564</name>
</gene>
<protein>
    <submittedName>
        <fullName evidence="2">Uncharacterized protein</fullName>
    </submittedName>
</protein>
<evidence type="ECO:0000313" key="2">
    <source>
        <dbReference type="EMBL" id="KAL2493807.1"/>
    </source>
</evidence>
<feature type="compositionally biased region" description="Polar residues" evidence="1">
    <location>
        <begin position="118"/>
        <end position="136"/>
    </location>
</feature>
<name>A0ABD1S1R5_9LAMI</name>
<dbReference type="AlphaFoldDB" id="A0ABD1S1R5"/>
<evidence type="ECO:0000256" key="1">
    <source>
        <dbReference type="SAM" id="MobiDB-lite"/>
    </source>
</evidence>
<evidence type="ECO:0000313" key="3">
    <source>
        <dbReference type="Proteomes" id="UP001604277"/>
    </source>
</evidence>
<comment type="caution">
    <text evidence="2">The sequence shown here is derived from an EMBL/GenBank/DDBJ whole genome shotgun (WGS) entry which is preliminary data.</text>
</comment>
<dbReference type="EMBL" id="JBFOLJ010000011">
    <property type="protein sequence ID" value="KAL2493807.1"/>
    <property type="molecule type" value="Genomic_DNA"/>
</dbReference>
<feature type="region of interest" description="Disordered" evidence="1">
    <location>
        <begin position="118"/>
        <end position="152"/>
    </location>
</feature>
<organism evidence="2 3">
    <name type="scientific">Forsythia ovata</name>
    <dbReference type="NCBI Taxonomy" id="205694"/>
    <lineage>
        <taxon>Eukaryota</taxon>
        <taxon>Viridiplantae</taxon>
        <taxon>Streptophyta</taxon>
        <taxon>Embryophyta</taxon>
        <taxon>Tracheophyta</taxon>
        <taxon>Spermatophyta</taxon>
        <taxon>Magnoliopsida</taxon>
        <taxon>eudicotyledons</taxon>
        <taxon>Gunneridae</taxon>
        <taxon>Pentapetalae</taxon>
        <taxon>asterids</taxon>
        <taxon>lamiids</taxon>
        <taxon>Lamiales</taxon>
        <taxon>Oleaceae</taxon>
        <taxon>Forsythieae</taxon>
        <taxon>Forsythia</taxon>
    </lineage>
</organism>
<sequence length="163" mass="18487">MTSLDITRCSLSHKAYQRENTQTHLCTVLGAKALSLVTMHITIDQQTVGFSTKFKVAIVALREDRVQAHHGTRRQQLRQTKGINSVTPGHELRHIMAHKDTNSGKRRQQYMQTKVATQENEVTNSGISSHMKTSTWAHEDTTQAHEGSNSSKQMYQLRHIMAH</sequence>
<dbReference type="Proteomes" id="UP001604277">
    <property type="component" value="Unassembled WGS sequence"/>
</dbReference>